<dbReference type="EMBL" id="FMZE01000012">
    <property type="protein sequence ID" value="SDD78085.1"/>
    <property type="molecule type" value="Genomic_DNA"/>
</dbReference>
<reference evidence="2 3" key="1">
    <citation type="submission" date="2016-10" db="EMBL/GenBank/DDBJ databases">
        <authorList>
            <person name="de Groot N.N."/>
        </authorList>
    </citation>
    <scope>NUCLEOTIDE SEQUENCE [LARGE SCALE GENOMIC DNA]</scope>
    <source>
        <strain evidence="2 3">CGMCC 4.5506</strain>
    </source>
</reference>
<proteinExistence type="predicted"/>
<dbReference type="OrthoDB" id="3674818at2"/>
<dbReference type="Gene3D" id="2.40.128.630">
    <property type="match status" value="1"/>
</dbReference>
<name>A0A1G6XL01_9PSEU</name>
<evidence type="ECO:0000313" key="2">
    <source>
        <dbReference type="EMBL" id="SDD78085.1"/>
    </source>
</evidence>
<protein>
    <submittedName>
        <fullName evidence="2">PQQ-like domain-containing protein</fullName>
    </submittedName>
</protein>
<dbReference type="SUPFAM" id="SSF50998">
    <property type="entry name" value="Quinoprotein alcohol dehydrogenase-like"/>
    <property type="match status" value="2"/>
</dbReference>
<dbReference type="InterPro" id="IPR011047">
    <property type="entry name" value="Quinoprotein_ADH-like_sf"/>
</dbReference>
<dbReference type="InterPro" id="IPR002372">
    <property type="entry name" value="PQQ_rpt_dom"/>
</dbReference>
<dbReference type="InterPro" id="IPR015943">
    <property type="entry name" value="WD40/YVTN_repeat-like_dom_sf"/>
</dbReference>
<feature type="domain" description="Pyrrolo-quinoline quinone repeat" evidence="1">
    <location>
        <begin position="251"/>
        <end position="417"/>
    </location>
</feature>
<evidence type="ECO:0000313" key="3">
    <source>
        <dbReference type="Proteomes" id="UP000199494"/>
    </source>
</evidence>
<dbReference type="Gene3D" id="2.130.10.10">
    <property type="entry name" value="YVTN repeat-like/Quinoprotein amine dehydrogenase"/>
    <property type="match status" value="1"/>
</dbReference>
<dbReference type="PANTHER" id="PTHR34512:SF30">
    <property type="entry name" value="OUTER MEMBRANE PROTEIN ASSEMBLY FACTOR BAMB"/>
    <property type="match status" value="1"/>
</dbReference>
<dbReference type="AlphaFoldDB" id="A0A1G6XL01"/>
<dbReference type="RefSeq" id="WP_091809682.1">
    <property type="nucleotide sequence ID" value="NZ_CP016353.1"/>
</dbReference>
<organism evidence="2 3">
    <name type="scientific">Prauserella marina</name>
    <dbReference type="NCBI Taxonomy" id="530584"/>
    <lineage>
        <taxon>Bacteria</taxon>
        <taxon>Bacillati</taxon>
        <taxon>Actinomycetota</taxon>
        <taxon>Actinomycetes</taxon>
        <taxon>Pseudonocardiales</taxon>
        <taxon>Pseudonocardiaceae</taxon>
        <taxon>Prauserella</taxon>
    </lineage>
</organism>
<dbReference type="STRING" id="530584.SAMN05421630_112119"/>
<dbReference type="Proteomes" id="UP000199494">
    <property type="component" value="Unassembled WGS sequence"/>
</dbReference>
<sequence length="438" mass="46465">MRRRVWLWVGAGLVVVLAGGLLVWRPWAAPDPCAEALTPAEHGGGVLVADVASQDALTVLDAPRAPFGPARTVLPDTRSAEPLLGGVVVDDTGRGDADVVATDAGTGNGLWAFEQNGTSYGSAKVGGELVLSQHPDDTRATAVRVDLDSGDVRGCTLLGEGEPATASTTVAVADKQVALVRWAEDDKATLTMIDPARGEPLLTSEIDLDSSFEYGEAAGDTIVFGVAGPDATSAWQMVTDERGNQTPESLRLYAFSAKDGEPSWDYGHEDFAQQLVATTATEVVVRSTRHDETRDVFENRIAVLDAATGEENWSAELPESSPVYYEQAVLHGDVVITSDSDPERGTHAYLTGRELASGDQLWRIENKITALHQSAVVGDLALIPGYQQRGIEVVDVRTGESRTTFDGVSVSQVTTDGSIIGLRVLLDGEPALVAYDRA</sequence>
<evidence type="ECO:0000259" key="1">
    <source>
        <dbReference type="Pfam" id="PF13360"/>
    </source>
</evidence>
<dbReference type="Pfam" id="PF13360">
    <property type="entry name" value="PQQ_2"/>
    <property type="match status" value="1"/>
</dbReference>
<keyword evidence="3" id="KW-1185">Reference proteome</keyword>
<dbReference type="PANTHER" id="PTHR34512">
    <property type="entry name" value="CELL SURFACE PROTEIN"/>
    <property type="match status" value="1"/>
</dbReference>
<gene>
    <name evidence="2" type="ORF">SAMN05421630_112119</name>
</gene>
<accession>A0A1G6XL01</accession>